<proteinExistence type="predicted"/>
<keyword evidence="5" id="KW-1185">Reference proteome</keyword>
<protein>
    <recommendedName>
        <fullName evidence="3">BZIP domain-containing protein</fullName>
    </recommendedName>
</protein>
<dbReference type="InterPro" id="IPR046347">
    <property type="entry name" value="bZIP_sf"/>
</dbReference>
<dbReference type="Gene3D" id="1.20.5.170">
    <property type="match status" value="1"/>
</dbReference>
<evidence type="ECO:0000313" key="5">
    <source>
        <dbReference type="Proteomes" id="UP000886653"/>
    </source>
</evidence>
<evidence type="ECO:0000313" key="4">
    <source>
        <dbReference type="EMBL" id="KAG0147283.1"/>
    </source>
</evidence>
<dbReference type="EMBL" id="MU167250">
    <property type="protein sequence ID" value="KAG0147283.1"/>
    <property type="molecule type" value="Genomic_DNA"/>
</dbReference>
<evidence type="ECO:0000256" key="2">
    <source>
        <dbReference type="SAM" id="MobiDB-lite"/>
    </source>
</evidence>
<comment type="caution">
    <text evidence="4">The sequence shown here is derived from an EMBL/GenBank/DDBJ whole genome shotgun (WGS) entry which is preliminary data.</text>
</comment>
<evidence type="ECO:0000256" key="1">
    <source>
        <dbReference type="SAM" id="Coils"/>
    </source>
</evidence>
<reference evidence="4" key="1">
    <citation type="submission" date="2013-11" db="EMBL/GenBank/DDBJ databases">
        <title>Genome sequence of the fusiform rust pathogen reveals effectors for host alternation and coevolution with pine.</title>
        <authorList>
            <consortium name="DOE Joint Genome Institute"/>
            <person name="Smith K."/>
            <person name="Pendleton A."/>
            <person name="Kubisiak T."/>
            <person name="Anderson C."/>
            <person name="Salamov A."/>
            <person name="Aerts A."/>
            <person name="Riley R."/>
            <person name="Clum A."/>
            <person name="Lindquist E."/>
            <person name="Ence D."/>
            <person name="Campbell M."/>
            <person name="Kronenberg Z."/>
            <person name="Feau N."/>
            <person name="Dhillon B."/>
            <person name="Hamelin R."/>
            <person name="Burleigh J."/>
            <person name="Smith J."/>
            <person name="Yandell M."/>
            <person name="Nelson C."/>
            <person name="Grigoriev I."/>
            <person name="Davis J."/>
        </authorList>
    </citation>
    <scope>NUCLEOTIDE SEQUENCE</scope>
    <source>
        <strain evidence="4">G11</strain>
    </source>
</reference>
<dbReference type="OrthoDB" id="2501133at2759"/>
<gene>
    <name evidence="4" type="ORF">CROQUDRAFT_656391</name>
</gene>
<feature type="region of interest" description="Disordered" evidence="2">
    <location>
        <begin position="1"/>
        <end position="34"/>
    </location>
</feature>
<dbReference type="Proteomes" id="UP000886653">
    <property type="component" value="Unassembled WGS sequence"/>
</dbReference>
<accession>A0A9P6NJS3</accession>
<dbReference type="CDD" id="cd14688">
    <property type="entry name" value="bZIP_YAP"/>
    <property type="match status" value="1"/>
</dbReference>
<sequence length="403" mass="43881">MQSHLIHPSQSYPHPHSHSPSVSAHPPLKRTKVEDDEEILAKKKKNADAQAAFRLRRQTYIKSLEDTVTELKNAVSEMESLVKTANHDVKLQRERAAYLDAKLKQANLNVLTSTDQTSEAQPGSGSHCSCCRFASALDHTPQLSLIPDTSGAPTSLINPTTPTVPTPASTPVHTPQASQNAHQHTDWQNQQRSYASLLVSHHSSQSQPPQPRPHSPQSAYNRLLHPASTNEHRTDSAGGSSYGTIFLDAFTQSTPTTSAFYHPTLDISHHHHHSSSPAALELDTSLLTSPPTPRLTGYAGLHQPTPRAWHGFANEHFKLDEGAAQFYGSMEDQSQAQGKRRRDEEIGTIKLNGLPAKVARCNQAVLEVSKVVEQAKLATAAGGVRSAKPMKLEQKNFGGAGLV</sequence>
<name>A0A9P6NJS3_9BASI</name>
<feature type="compositionally biased region" description="Low complexity" evidence="2">
    <location>
        <begin position="159"/>
        <end position="175"/>
    </location>
</feature>
<dbReference type="SMART" id="SM00338">
    <property type="entry name" value="BRLZ"/>
    <property type="match status" value="1"/>
</dbReference>
<feature type="compositionally biased region" description="Polar residues" evidence="2">
    <location>
        <begin position="176"/>
        <end position="194"/>
    </location>
</feature>
<dbReference type="PROSITE" id="PS00036">
    <property type="entry name" value="BZIP_BASIC"/>
    <property type="match status" value="1"/>
</dbReference>
<feature type="region of interest" description="Disordered" evidence="2">
    <location>
        <begin position="144"/>
        <end position="220"/>
    </location>
</feature>
<keyword evidence="1" id="KW-0175">Coiled coil</keyword>
<organism evidence="4 5">
    <name type="scientific">Cronartium quercuum f. sp. fusiforme G11</name>
    <dbReference type="NCBI Taxonomy" id="708437"/>
    <lineage>
        <taxon>Eukaryota</taxon>
        <taxon>Fungi</taxon>
        <taxon>Dikarya</taxon>
        <taxon>Basidiomycota</taxon>
        <taxon>Pucciniomycotina</taxon>
        <taxon>Pucciniomycetes</taxon>
        <taxon>Pucciniales</taxon>
        <taxon>Coleosporiaceae</taxon>
        <taxon>Cronartium</taxon>
    </lineage>
</organism>
<evidence type="ECO:0000259" key="3">
    <source>
        <dbReference type="PROSITE" id="PS00036"/>
    </source>
</evidence>
<feature type="compositionally biased region" description="Low complexity" evidence="2">
    <location>
        <begin position="7"/>
        <end position="26"/>
    </location>
</feature>
<dbReference type="GO" id="GO:0003700">
    <property type="term" value="F:DNA-binding transcription factor activity"/>
    <property type="evidence" value="ECO:0007669"/>
    <property type="project" value="InterPro"/>
</dbReference>
<dbReference type="SUPFAM" id="SSF57959">
    <property type="entry name" value="Leucine zipper domain"/>
    <property type="match status" value="1"/>
</dbReference>
<dbReference type="AlphaFoldDB" id="A0A9P6NJS3"/>
<dbReference type="InterPro" id="IPR004827">
    <property type="entry name" value="bZIP"/>
</dbReference>
<feature type="coiled-coil region" evidence="1">
    <location>
        <begin position="61"/>
        <end position="88"/>
    </location>
</feature>
<feature type="domain" description="BZIP" evidence="3">
    <location>
        <begin position="42"/>
        <end position="56"/>
    </location>
</feature>